<evidence type="ECO:0000256" key="5">
    <source>
        <dbReference type="ARBA" id="ARBA00023136"/>
    </source>
</evidence>
<evidence type="ECO:0008006" key="8">
    <source>
        <dbReference type="Google" id="ProtNLM"/>
    </source>
</evidence>
<keyword evidence="3 6" id="KW-0812">Transmembrane</keyword>
<evidence type="ECO:0000256" key="3">
    <source>
        <dbReference type="ARBA" id="ARBA00022692"/>
    </source>
</evidence>
<dbReference type="GO" id="GO:0022857">
    <property type="term" value="F:transmembrane transporter activity"/>
    <property type="evidence" value="ECO:0007669"/>
    <property type="project" value="InterPro"/>
</dbReference>
<dbReference type="Pfam" id="PF02472">
    <property type="entry name" value="ExbD"/>
    <property type="match status" value="1"/>
</dbReference>
<keyword evidence="4 6" id="KW-1133">Transmembrane helix</keyword>
<keyword evidence="5 6" id="KW-0472">Membrane</keyword>
<evidence type="ECO:0000313" key="7">
    <source>
        <dbReference type="EMBL" id="SUZ84253.1"/>
    </source>
</evidence>
<protein>
    <recommendedName>
        <fullName evidence="8">Protein TolR</fullName>
    </recommendedName>
</protein>
<dbReference type="GO" id="GO:0005886">
    <property type="term" value="C:plasma membrane"/>
    <property type="evidence" value="ECO:0007669"/>
    <property type="project" value="UniProtKB-SubCell"/>
</dbReference>
<comment type="subcellular location">
    <subcellularLocation>
        <location evidence="1">Cell membrane</location>
        <topology evidence="1">Single-pass membrane protein</topology>
    </subcellularLocation>
</comment>
<organism evidence="7">
    <name type="scientific">marine metagenome</name>
    <dbReference type="NCBI Taxonomy" id="408172"/>
    <lineage>
        <taxon>unclassified sequences</taxon>
        <taxon>metagenomes</taxon>
        <taxon>ecological metagenomes</taxon>
    </lineage>
</organism>
<accession>A0A381R3U6</accession>
<proteinExistence type="predicted"/>
<keyword evidence="2" id="KW-1003">Cell membrane</keyword>
<evidence type="ECO:0000256" key="2">
    <source>
        <dbReference type="ARBA" id="ARBA00022475"/>
    </source>
</evidence>
<evidence type="ECO:0000256" key="6">
    <source>
        <dbReference type="SAM" id="Phobius"/>
    </source>
</evidence>
<evidence type="ECO:0000256" key="1">
    <source>
        <dbReference type="ARBA" id="ARBA00004162"/>
    </source>
</evidence>
<dbReference type="AlphaFoldDB" id="A0A381R3U6"/>
<reference evidence="7" key="1">
    <citation type="submission" date="2018-05" db="EMBL/GenBank/DDBJ databases">
        <authorList>
            <person name="Lanie J.A."/>
            <person name="Ng W.-L."/>
            <person name="Kazmierczak K.M."/>
            <person name="Andrzejewski T.M."/>
            <person name="Davidsen T.M."/>
            <person name="Wayne K.J."/>
            <person name="Tettelin H."/>
            <person name="Glass J.I."/>
            <person name="Rusch D."/>
            <person name="Podicherti R."/>
            <person name="Tsui H.-C.T."/>
            <person name="Winkler M.E."/>
        </authorList>
    </citation>
    <scope>NUCLEOTIDE SEQUENCE</scope>
</reference>
<dbReference type="Gene3D" id="3.30.420.270">
    <property type="match status" value="1"/>
</dbReference>
<name>A0A381R3U6_9ZZZZ</name>
<dbReference type="InterPro" id="IPR003400">
    <property type="entry name" value="ExbD"/>
</dbReference>
<dbReference type="EMBL" id="UINC01001587">
    <property type="protein sequence ID" value="SUZ84253.1"/>
    <property type="molecule type" value="Genomic_DNA"/>
</dbReference>
<sequence length="145" mass="15775">VSSIGIRRRNRANRDDLPVNAEINVTSLVDVAFTLLVIFIITAPILQGGIEVAIPRADVPPLTSEDQPFFVTVLRDGTIFMEETEVTLEELEAGLPQLMATGNVQRIYIRGDSLAPYGPVLRVMAASVNSGVNWSVVAEPYRPGN</sequence>
<evidence type="ECO:0000256" key="4">
    <source>
        <dbReference type="ARBA" id="ARBA00022989"/>
    </source>
</evidence>
<feature type="transmembrane region" description="Helical" evidence="6">
    <location>
        <begin position="21"/>
        <end position="46"/>
    </location>
</feature>
<dbReference type="PANTHER" id="PTHR30558">
    <property type="entry name" value="EXBD MEMBRANE COMPONENT OF PMF-DRIVEN MACROMOLECULE IMPORT SYSTEM"/>
    <property type="match status" value="1"/>
</dbReference>
<dbReference type="PANTHER" id="PTHR30558:SF7">
    <property type="entry name" value="TOL-PAL SYSTEM PROTEIN TOLR"/>
    <property type="match status" value="1"/>
</dbReference>
<feature type="non-terminal residue" evidence="7">
    <location>
        <position position="1"/>
    </location>
</feature>
<gene>
    <name evidence="7" type="ORF">METZ01_LOCUS37107</name>
</gene>